<dbReference type="EMBL" id="FNPH01000001">
    <property type="protein sequence ID" value="SDY15919.1"/>
    <property type="molecule type" value="Genomic_DNA"/>
</dbReference>
<keyword evidence="2" id="KW-1133">Transmembrane helix</keyword>
<evidence type="ECO:0000256" key="1">
    <source>
        <dbReference type="SAM" id="MobiDB-lite"/>
    </source>
</evidence>
<dbReference type="InterPro" id="IPR046278">
    <property type="entry name" value="DUF6311"/>
</dbReference>
<gene>
    <name evidence="4" type="ORF">SAMN05444365_101875</name>
</gene>
<feature type="transmembrane region" description="Helical" evidence="2">
    <location>
        <begin position="237"/>
        <end position="254"/>
    </location>
</feature>
<feature type="transmembrane region" description="Helical" evidence="2">
    <location>
        <begin position="260"/>
        <end position="277"/>
    </location>
</feature>
<feature type="transmembrane region" description="Helical" evidence="2">
    <location>
        <begin position="427"/>
        <end position="449"/>
    </location>
</feature>
<name>A0A1H3HMM4_9ACTN</name>
<keyword evidence="5" id="KW-1185">Reference proteome</keyword>
<feature type="domain" description="DUF6311" evidence="3">
    <location>
        <begin position="128"/>
        <end position="453"/>
    </location>
</feature>
<reference evidence="5" key="1">
    <citation type="submission" date="2016-10" db="EMBL/GenBank/DDBJ databases">
        <authorList>
            <person name="Varghese N."/>
            <person name="Submissions S."/>
        </authorList>
    </citation>
    <scope>NUCLEOTIDE SEQUENCE [LARGE SCALE GENOMIC DNA]</scope>
    <source>
        <strain evidence="5">DSM 45245</strain>
    </source>
</reference>
<sequence>MTTPNLGGPPATDTQDQALETVTTSGDGPKPLKIIIKALGGRPQQTRRELPSVTEPPPDPEPHPRRWLPDLAAVASFVLLSFWVTARLWRHPRHGVADNPMDQAFFEWMLAHGARVVTAFTYPFVSTQMNVPDGVNMMANTSVLGISIPMSPITLAFGPHVAFNVFLTGALIATATSWYFVLSRFIVRSRAAAWIGALFCGFAPSMVSHSNAHPNIVAQFLVPVIIWRTLRLREPGRWLRNGLLLALAIVWQAFINLEILLLTAVGLGLFVGMLALLRRDLRRDARTFAAGLAVAAVVAGALLAYPIYVQFFGPQAYHGLPPDIRRYGADAASFVAFARESLAGSPATAAGLAQNPTEENAFFGWPLIILVGAIVLWLRRTPTVLALAVVGAVFAALSLGPYVRFAGHRTDIPSVWRLMTNVPVLNSVVPTRWALAIAPVVGLLLAIAWEHSRTLAQRNPNVSGQIRFATGAGLAMALVPIAPTPLPSVKLPETPQFIAAGTWREYVGAGQSVATLPLPSLAYSDPLRWSAQTRLEMPIPRGYFLGPRNDPKRPKDRTAIFTAPARPTASLFASIQRTGRLPTITPRLRDQAREDLRYWRSPVVILAPQKREALHLRAMTELVGVAPRWIGGVWVWDVRPLLR</sequence>
<protein>
    <recommendedName>
        <fullName evidence="3">DUF6311 domain-containing protein</fullName>
    </recommendedName>
</protein>
<keyword evidence="2" id="KW-0472">Membrane</keyword>
<evidence type="ECO:0000313" key="5">
    <source>
        <dbReference type="Proteomes" id="UP000242415"/>
    </source>
</evidence>
<dbReference type="STRING" id="405436.SAMN05444365_101875"/>
<feature type="compositionally biased region" description="Polar residues" evidence="1">
    <location>
        <begin position="12"/>
        <end position="26"/>
    </location>
</feature>
<organism evidence="4 5">
    <name type="scientific">Micromonospora pattaloongensis</name>
    <dbReference type="NCBI Taxonomy" id="405436"/>
    <lineage>
        <taxon>Bacteria</taxon>
        <taxon>Bacillati</taxon>
        <taxon>Actinomycetota</taxon>
        <taxon>Actinomycetes</taxon>
        <taxon>Micromonosporales</taxon>
        <taxon>Micromonosporaceae</taxon>
        <taxon>Micromonospora</taxon>
    </lineage>
</organism>
<feature type="region of interest" description="Disordered" evidence="1">
    <location>
        <begin position="1"/>
        <end position="65"/>
    </location>
</feature>
<evidence type="ECO:0000259" key="3">
    <source>
        <dbReference type="Pfam" id="PF19830"/>
    </source>
</evidence>
<feature type="transmembrane region" description="Helical" evidence="2">
    <location>
        <begin position="289"/>
        <end position="308"/>
    </location>
</feature>
<proteinExistence type="predicted"/>
<dbReference type="Proteomes" id="UP000242415">
    <property type="component" value="Unassembled WGS sequence"/>
</dbReference>
<feature type="transmembrane region" description="Helical" evidence="2">
    <location>
        <begin position="385"/>
        <end position="407"/>
    </location>
</feature>
<dbReference type="Pfam" id="PF19830">
    <property type="entry name" value="DUF6311"/>
    <property type="match status" value="1"/>
</dbReference>
<evidence type="ECO:0000313" key="4">
    <source>
        <dbReference type="EMBL" id="SDY15919.1"/>
    </source>
</evidence>
<evidence type="ECO:0000256" key="2">
    <source>
        <dbReference type="SAM" id="Phobius"/>
    </source>
</evidence>
<feature type="transmembrane region" description="Helical" evidence="2">
    <location>
        <begin position="163"/>
        <end position="182"/>
    </location>
</feature>
<accession>A0A1H3HMM4</accession>
<feature type="transmembrane region" description="Helical" evidence="2">
    <location>
        <begin position="361"/>
        <end position="378"/>
    </location>
</feature>
<dbReference type="AlphaFoldDB" id="A0A1H3HMM4"/>
<keyword evidence="2" id="KW-0812">Transmembrane</keyword>